<evidence type="ECO:0000313" key="6">
    <source>
        <dbReference type="Proteomes" id="UP000000390"/>
    </source>
</evidence>
<protein>
    <submittedName>
        <fullName evidence="5">Endoglucanase family protein</fullName>
    </submittedName>
</protein>
<organism evidence="5 6">
    <name type="scientific">Halalkalicoccus jeotgali (strain DSM 18796 / CECT 7217 / JCM 14584 / KCTC 4019 / B3)</name>
    <dbReference type="NCBI Taxonomy" id="795797"/>
    <lineage>
        <taxon>Archaea</taxon>
        <taxon>Methanobacteriati</taxon>
        <taxon>Methanobacteriota</taxon>
        <taxon>Stenosarchaea group</taxon>
        <taxon>Halobacteria</taxon>
        <taxon>Halobacteriales</taxon>
        <taxon>Halococcaceae</taxon>
        <taxon>Halalkalicoccus</taxon>
    </lineage>
</organism>
<dbReference type="HOGENOM" id="CLU_758123_0_0_2"/>
<dbReference type="PROSITE" id="PS51257">
    <property type="entry name" value="PROKAR_LIPOPROTEIN"/>
    <property type="match status" value="1"/>
</dbReference>
<evidence type="ECO:0000256" key="3">
    <source>
        <dbReference type="ARBA" id="ARBA00023295"/>
    </source>
</evidence>
<proteinExistence type="inferred from homology"/>
<feature type="domain" description="GH26" evidence="4">
    <location>
        <begin position="6"/>
        <end position="325"/>
    </location>
</feature>
<evidence type="ECO:0000256" key="2">
    <source>
        <dbReference type="ARBA" id="ARBA00022801"/>
    </source>
</evidence>
<dbReference type="OrthoDB" id="210716at2157"/>
<name>D8J7H7_HALJB</name>
<dbReference type="EMBL" id="CP002062">
    <property type="protein sequence ID" value="ADJ14072.1"/>
    <property type="molecule type" value="Genomic_DNA"/>
</dbReference>
<reference evidence="5 6" key="1">
    <citation type="journal article" date="2010" name="J. Bacteriol.">
        <title>Complete genome sequence of Halalkalicoccus jeotgali B3(T), an extremely halophilic archaeon.</title>
        <authorList>
            <person name="Roh S.W."/>
            <person name="Nam Y.D."/>
            <person name="Nam S.H."/>
            <person name="Choi S.H."/>
            <person name="Park H.S."/>
            <person name="Bae J.W."/>
        </authorList>
    </citation>
    <scope>NUCLEOTIDE SEQUENCE [LARGE SCALE GENOMIC DNA]</scope>
    <source>
        <strain evidence="6">DSM 18796 / CECT 7217 / JCM 14584 / KCTC 4019 / B3</strain>
    </source>
</reference>
<dbReference type="GO" id="GO:0006080">
    <property type="term" value="P:substituted mannan metabolic process"/>
    <property type="evidence" value="ECO:0007669"/>
    <property type="project" value="InterPro"/>
</dbReference>
<dbReference type="KEGG" id="hje:HacjB3_03395"/>
<evidence type="ECO:0000256" key="1">
    <source>
        <dbReference type="ARBA" id="ARBA00007754"/>
    </source>
</evidence>
<dbReference type="Proteomes" id="UP000000390">
    <property type="component" value="Chromosome"/>
</dbReference>
<dbReference type="RefSeq" id="WP_013199373.1">
    <property type="nucleotide sequence ID" value="NC_014297.1"/>
</dbReference>
<evidence type="ECO:0000259" key="4">
    <source>
        <dbReference type="PROSITE" id="PS51764"/>
    </source>
</evidence>
<dbReference type="STRING" id="795797.HacjB3_03395"/>
<dbReference type="Gene3D" id="3.20.20.80">
    <property type="entry name" value="Glycosidases"/>
    <property type="match status" value="1"/>
</dbReference>
<keyword evidence="2" id="KW-0378">Hydrolase</keyword>
<dbReference type="PROSITE" id="PS51764">
    <property type="entry name" value="GH26"/>
    <property type="match status" value="1"/>
</dbReference>
<dbReference type="PATRIC" id="fig|795797.18.peg.679"/>
<sequence length="366" mass="41933">MLTSRRRALRTMGLITSGGLVGCQGLGGEHTMLVGVFPGGGELREQIRTLDRHEEWLTGRPSVVTLFTGTDLDDERTRERVERAMTAVWERGHVPLLTWEPFVSDESEAIVPLERRFQEGHYDDLLEEWMSLLESWVFAGNEERRFYFRPAHEMNGDWYPWATVHPDATPEDYVRMWRTLHDRLDETALEPTHVRWIWSPNSEDVGGHAVEEYYPGDAYVDWLGIDGYNWGASREWSAWRSVREVFDPMIDRLRALAGDDTPLSIPEFGSSSAIEDGFDSEQKDEWIAGAFEFFADAGVRMANWFDVDKETDWAVFDGARGTTTVRIDGEDRPAYAAYRSAVTEAVDAIEPEAPRVLTDQQFEGRR</sequence>
<dbReference type="SUPFAM" id="SSF51445">
    <property type="entry name" value="(Trans)glycosidases"/>
    <property type="match status" value="1"/>
</dbReference>
<dbReference type="InterPro" id="IPR000805">
    <property type="entry name" value="Glyco_hydro_26"/>
</dbReference>
<accession>D8J7H7</accession>
<dbReference type="GO" id="GO:0016985">
    <property type="term" value="F:mannan endo-1,4-beta-mannosidase activity"/>
    <property type="evidence" value="ECO:0007669"/>
    <property type="project" value="InterPro"/>
</dbReference>
<dbReference type="PANTHER" id="PTHR40079">
    <property type="entry name" value="MANNAN ENDO-1,4-BETA-MANNOSIDASE E-RELATED"/>
    <property type="match status" value="1"/>
</dbReference>
<dbReference type="PANTHER" id="PTHR40079:SF4">
    <property type="entry name" value="GH26 DOMAIN-CONTAINING PROTEIN-RELATED"/>
    <property type="match status" value="1"/>
</dbReference>
<dbReference type="GeneID" id="9418479"/>
<dbReference type="Pfam" id="PF02156">
    <property type="entry name" value="Glyco_hydro_26"/>
    <property type="match status" value="1"/>
</dbReference>
<dbReference type="eggNOG" id="arCOG09119">
    <property type="taxonomic scope" value="Archaea"/>
</dbReference>
<evidence type="ECO:0000313" key="5">
    <source>
        <dbReference type="EMBL" id="ADJ14072.1"/>
    </source>
</evidence>
<dbReference type="InterPro" id="IPR022790">
    <property type="entry name" value="GH26_dom"/>
</dbReference>
<comment type="similarity">
    <text evidence="1">Belongs to the glycosyl hydrolase 26 family.</text>
</comment>
<keyword evidence="3" id="KW-0326">Glycosidase</keyword>
<dbReference type="InterPro" id="IPR017853">
    <property type="entry name" value="GH"/>
</dbReference>
<dbReference type="AlphaFoldDB" id="D8J7H7"/>
<dbReference type="CAZy" id="GH26">
    <property type="family name" value="Glycoside Hydrolase Family 26"/>
</dbReference>
<gene>
    <name evidence="5" type="ordered locus">HacjB3_03395</name>
</gene>